<comment type="subcellular location">
    <subcellularLocation>
        <location evidence="1">Cytoplasm</location>
    </subcellularLocation>
</comment>
<dbReference type="FunFam" id="3.30.200.20:FF:000098">
    <property type="entry name" value="Nuclear receptor-binding protein 1"/>
    <property type="match status" value="1"/>
</dbReference>
<evidence type="ECO:0000256" key="4">
    <source>
        <dbReference type="SAM" id="MobiDB-lite"/>
    </source>
</evidence>
<evidence type="ECO:0000256" key="3">
    <source>
        <dbReference type="ARBA" id="ARBA00022553"/>
    </source>
</evidence>
<evidence type="ECO:0000256" key="1">
    <source>
        <dbReference type="ARBA" id="ARBA00004496"/>
    </source>
</evidence>
<dbReference type="AlphaFoldDB" id="A0A183IX55"/>
<dbReference type="InterPro" id="IPR050588">
    <property type="entry name" value="WNK_Ser-Thr_kinase"/>
</dbReference>
<organism evidence="8">
    <name type="scientific">Soboliphyme baturini</name>
    <dbReference type="NCBI Taxonomy" id="241478"/>
    <lineage>
        <taxon>Eukaryota</taxon>
        <taxon>Metazoa</taxon>
        <taxon>Ecdysozoa</taxon>
        <taxon>Nematoda</taxon>
        <taxon>Enoplea</taxon>
        <taxon>Dorylaimia</taxon>
        <taxon>Dioctophymatida</taxon>
        <taxon>Dioctophymatoidea</taxon>
        <taxon>Soboliphymatidae</taxon>
        <taxon>Soboliphyme</taxon>
    </lineage>
</organism>
<evidence type="ECO:0000313" key="8">
    <source>
        <dbReference type="WBParaSite" id="SBAD_0000850901-mRNA-1"/>
    </source>
</evidence>
<evidence type="ECO:0000313" key="7">
    <source>
        <dbReference type="Proteomes" id="UP000270296"/>
    </source>
</evidence>
<keyword evidence="2" id="KW-0963">Cytoplasm</keyword>
<accession>A0A183IX55</accession>
<dbReference type="Proteomes" id="UP000270296">
    <property type="component" value="Unassembled WGS sequence"/>
</dbReference>
<dbReference type="SUPFAM" id="SSF56112">
    <property type="entry name" value="Protein kinase-like (PK-like)"/>
    <property type="match status" value="1"/>
</dbReference>
<evidence type="ECO:0000313" key="6">
    <source>
        <dbReference type="EMBL" id="VDP15786.1"/>
    </source>
</evidence>
<sequence length="201" mass="22999">MEAVKKGKSMVDNTAGSDSDEDGNQVLEESPCGRWQKRREKVSQRDVPGIDAAYLAMDTELGVEVVWNEVEFSERKLCSAEEDKIRKVFDRLMQLNHPNLITLHKYWIDTKSDNPRVIFITEYMSCGSMFQFLKVTRKGNKALNIKSWKKWCTQILWALEYLHSCDSPVIHCNLSCNTIFIQHNGLIKIGCGMCSVHPPSV</sequence>
<dbReference type="PROSITE" id="PS50011">
    <property type="entry name" value="PROTEIN_KINASE_DOM"/>
    <property type="match status" value="1"/>
</dbReference>
<reference evidence="6 7" key="2">
    <citation type="submission" date="2018-11" db="EMBL/GenBank/DDBJ databases">
        <authorList>
            <consortium name="Pathogen Informatics"/>
        </authorList>
    </citation>
    <scope>NUCLEOTIDE SEQUENCE [LARGE SCALE GENOMIC DNA]</scope>
</reference>
<keyword evidence="7" id="KW-1185">Reference proteome</keyword>
<dbReference type="WBParaSite" id="SBAD_0000850901-mRNA-1">
    <property type="protein sequence ID" value="SBAD_0000850901-mRNA-1"/>
    <property type="gene ID" value="SBAD_0000850901"/>
</dbReference>
<protein>
    <submittedName>
        <fullName evidence="8">Protein kinase domain-containing protein</fullName>
    </submittedName>
</protein>
<dbReference type="GO" id="GO:0005737">
    <property type="term" value="C:cytoplasm"/>
    <property type="evidence" value="ECO:0007669"/>
    <property type="project" value="UniProtKB-SubCell"/>
</dbReference>
<gene>
    <name evidence="6" type="ORF">SBAD_LOCUS8202</name>
</gene>
<dbReference type="InterPro" id="IPR000719">
    <property type="entry name" value="Prot_kinase_dom"/>
</dbReference>
<proteinExistence type="predicted"/>
<keyword evidence="3" id="KW-0597">Phosphoprotein</keyword>
<dbReference type="Gene3D" id="3.30.200.20">
    <property type="entry name" value="Phosphorylase Kinase, domain 1"/>
    <property type="match status" value="1"/>
</dbReference>
<dbReference type="EMBL" id="UZAM01011361">
    <property type="protein sequence ID" value="VDP15786.1"/>
    <property type="molecule type" value="Genomic_DNA"/>
</dbReference>
<evidence type="ECO:0000259" key="5">
    <source>
        <dbReference type="PROSITE" id="PS50011"/>
    </source>
</evidence>
<dbReference type="GO" id="GO:0004672">
    <property type="term" value="F:protein kinase activity"/>
    <property type="evidence" value="ECO:0007669"/>
    <property type="project" value="InterPro"/>
</dbReference>
<dbReference type="Gene3D" id="1.10.510.10">
    <property type="entry name" value="Transferase(Phosphotransferase) domain 1"/>
    <property type="match status" value="1"/>
</dbReference>
<reference evidence="8" key="1">
    <citation type="submission" date="2016-06" db="UniProtKB">
        <authorList>
            <consortium name="WormBaseParasite"/>
        </authorList>
    </citation>
    <scope>IDENTIFICATION</scope>
</reference>
<evidence type="ECO:0000256" key="2">
    <source>
        <dbReference type="ARBA" id="ARBA00022490"/>
    </source>
</evidence>
<feature type="domain" description="Protein kinase" evidence="5">
    <location>
        <begin position="1"/>
        <end position="201"/>
    </location>
</feature>
<dbReference type="Pfam" id="PF00069">
    <property type="entry name" value="Pkinase"/>
    <property type="match status" value="1"/>
</dbReference>
<dbReference type="InterPro" id="IPR011009">
    <property type="entry name" value="Kinase-like_dom_sf"/>
</dbReference>
<dbReference type="GO" id="GO:0005524">
    <property type="term" value="F:ATP binding"/>
    <property type="evidence" value="ECO:0007669"/>
    <property type="project" value="InterPro"/>
</dbReference>
<dbReference type="PANTHER" id="PTHR13902">
    <property type="entry name" value="SERINE/THREONINE-PROTEIN KINASE WNK WITH NO LYSINE -RELATED"/>
    <property type="match status" value="1"/>
</dbReference>
<feature type="region of interest" description="Disordered" evidence="4">
    <location>
        <begin position="1"/>
        <end position="40"/>
    </location>
</feature>
<name>A0A183IX55_9BILA</name>
<dbReference type="OrthoDB" id="1034557at2759"/>